<accession>A0A914V6N2</accession>
<keyword evidence="1" id="KW-1185">Reference proteome</keyword>
<proteinExistence type="predicted"/>
<dbReference type="AlphaFoldDB" id="A0A914V6N2"/>
<dbReference type="Proteomes" id="UP000887566">
    <property type="component" value="Unplaced"/>
</dbReference>
<sequence>MNGVVEGRIGQSFIQHHRRHSDSVTEAPRVYKAPIDMEVRGPAAFLDAMPPPPRHDVFLVEFVYDGAPPCGDIEVVPALHGRSVYEALEPALYRRKLTMDGVQLFLEKSSTPLPPGSPAICLGGCKLFVR</sequence>
<name>A0A914V6N2_9BILA</name>
<organism evidence="1 2">
    <name type="scientific">Plectus sambesii</name>
    <dbReference type="NCBI Taxonomy" id="2011161"/>
    <lineage>
        <taxon>Eukaryota</taxon>
        <taxon>Metazoa</taxon>
        <taxon>Ecdysozoa</taxon>
        <taxon>Nematoda</taxon>
        <taxon>Chromadorea</taxon>
        <taxon>Plectida</taxon>
        <taxon>Plectina</taxon>
        <taxon>Plectoidea</taxon>
        <taxon>Plectidae</taxon>
        <taxon>Plectus</taxon>
    </lineage>
</organism>
<evidence type="ECO:0000313" key="1">
    <source>
        <dbReference type="Proteomes" id="UP000887566"/>
    </source>
</evidence>
<reference evidence="2" key="1">
    <citation type="submission" date="2022-11" db="UniProtKB">
        <authorList>
            <consortium name="WormBaseParasite"/>
        </authorList>
    </citation>
    <scope>IDENTIFICATION</scope>
</reference>
<protein>
    <submittedName>
        <fullName evidence="2">RBD domain-containing protein</fullName>
    </submittedName>
</protein>
<evidence type="ECO:0000313" key="2">
    <source>
        <dbReference type="WBParaSite" id="PSAMB.scaffold16029size1425.g36755.t1"/>
    </source>
</evidence>
<dbReference type="WBParaSite" id="PSAMB.scaffold16029size1425.g36755.t1">
    <property type="protein sequence ID" value="PSAMB.scaffold16029size1425.g36755.t1"/>
    <property type="gene ID" value="PSAMB.scaffold16029size1425.g36755"/>
</dbReference>